<dbReference type="AlphaFoldDB" id="A0A3D8GRK7"/>
<protein>
    <recommendedName>
        <fullName evidence="1">AAA+ ATPase domain-containing protein</fullName>
    </recommendedName>
</protein>
<dbReference type="OrthoDB" id="9781481at2"/>
<keyword evidence="3" id="KW-1185">Reference proteome</keyword>
<dbReference type="Gene3D" id="3.40.50.300">
    <property type="entry name" value="P-loop containing nucleotide triphosphate hydrolases"/>
    <property type="match status" value="1"/>
</dbReference>
<dbReference type="SMART" id="SM00382">
    <property type="entry name" value="AAA"/>
    <property type="match status" value="1"/>
</dbReference>
<reference evidence="2 3" key="1">
    <citation type="submission" date="2018-07" db="EMBL/GenBank/DDBJ databases">
        <title>Bacillus sp. YLB-04 draft genome sequence.</title>
        <authorList>
            <person name="Yu L."/>
            <person name="Tang X."/>
        </authorList>
    </citation>
    <scope>NUCLEOTIDE SEQUENCE [LARGE SCALE GENOMIC DNA]</scope>
    <source>
        <strain evidence="2 3">YLB-04</strain>
    </source>
</reference>
<sequence length="860" mass="99666">MESMNIEDLQRTLLRDNYLAISFKKYLAFKETEQYDEAYKLEILSRLNEVMKPQEITERNVAEMARKIQKENPPAGSFVHWSNTGDLVKYAEERPEEVAELWNHLYKSPHSLEERIEAFREAGKAFNSQLSLGAPLFGYLLAAMDLEKYPLYKQEVFTDLKRSFGIELKLGTVGSNYETYYTVCQIALEHLQPVYPGLSMLDIQDFFFCSTQYHKIKVESAVEYLYGLAADLAMFKQSPEKMLDAISNLDSSTLQALRNVYQKSEKVNLIKFKAIEKIIEFGHLSIEELEDIKEDVKQRYDTNILQSWNNFTILFQLYYFDKKKKVTEEQRKIHGAIRQLEEANGLNFVEDKVLNGYSWNQNFGGSECWLAVYEKGHATHRTAPQFFVSIDENGIRYGLLYGDQHAKRGEDSLFITDNESFTYEEFSHNMRTLLIQYKEQLEGDVPSKVNEDKQIYAFPSSITAETWAELLHDETVVKKSDMEYLIKMLELGGGATATQLAQALDKHFSSFNTPVVQLAKRVIASTGVPVPHRENGEPIYWAILFDGEYTDEHHFKWILKPALKEALEKGREEFTLEATKEPYSKDDFLKEVFMDEEKYNTIANLLRYKKNMILQGPPGVGKTFVSKRLAYSLMGEKDDSRVQVVQFHQSYAYEDFVMGYRPDENGFSLQTGIFYDFCQSALENPDKDYYFIIDEINRGNLSKIFGELFMLIEGDKRDEYVTMGYSKRKFTVPANVYLIGTMNTADRSLAQLEVALRRRFAFVSIEPAFNEKWKLALDQQGVSARMIERILYTVEKINREIVEDYQLGAGYAIGHSFFGFKPAEMDENEWFQGIISFEISPLLEEYFYDRPEVARGLLEG</sequence>
<dbReference type="InterPro" id="IPR052934">
    <property type="entry name" value="Methyl-DNA_Rec/Restrict_Enz"/>
</dbReference>
<dbReference type="GO" id="GO:0005524">
    <property type="term" value="F:ATP binding"/>
    <property type="evidence" value="ECO:0007669"/>
    <property type="project" value="InterPro"/>
</dbReference>
<dbReference type="InterPro" id="IPR011704">
    <property type="entry name" value="ATPase_dyneun-rel_AAA"/>
</dbReference>
<evidence type="ECO:0000259" key="1">
    <source>
        <dbReference type="SMART" id="SM00382"/>
    </source>
</evidence>
<organism evidence="2 3">
    <name type="scientific">Neobacillus piezotolerans</name>
    <dbReference type="NCBI Taxonomy" id="2259171"/>
    <lineage>
        <taxon>Bacteria</taxon>
        <taxon>Bacillati</taxon>
        <taxon>Bacillota</taxon>
        <taxon>Bacilli</taxon>
        <taxon>Bacillales</taxon>
        <taxon>Bacillaceae</taxon>
        <taxon>Neobacillus</taxon>
    </lineage>
</organism>
<dbReference type="PANTHER" id="PTHR37291:SF1">
    <property type="entry name" value="TYPE IV METHYL-DIRECTED RESTRICTION ENZYME ECOKMCRB SUBUNIT"/>
    <property type="match status" value="1"/>
</dbReference>
<dbReference type="GO" id="GO:0016887">
    <property type="term" value="F:ATP hydrolysis activity"/>
    <property type="evidence" value="ECO:0007669"/>
    <property type="project" value="InterPro"/>
</dbReference>
<gene>
    <name evidence="2" type="ORF">DRW41_10545</name>
</gene>
<dbReference type="Proteomes" id="UP000257144">
    <property type="component" value="Unassembled WGS sequence"/>
</dbReference>
<proteinExistence type="predicted"/>
<dbReference type="CDD" id="cd00009">
    <property type="entry name" value="AAA"/>
    <property type="match status" value="1"/>
</dbReference>
<evidence type="ECO:0000313" key="3">
    <source>
        <dbReference type="Proteomes" id="UP000257144"/>
    </source>
</evidence>
<dbReference type="EMBL" id="QNQT01000003">
    <property type="protein sequence ID" value="RDU37113.1"/>
    <property type="molecule type" value="Genomic_DNA"/>
</dbReference>
<feature type="domain" description="AAA+ ATPase" evidence="1">
    <location>
        <begin position="608"/>
        <end position="766"/>
    </location>
</feature>
<evidence type="ECO:0000313" key="2">
    <source>
        <dbReference type="EMBL" id="RDU37113.1"/>
    </source>
</evidence>
<name>A0A3D8GRK7_9BACI</name>
<dbReference type="Pfam" id="PF07728">
    <property type="entry name" value="AAA_5"/>
    <property type="match status" value="1"/>
</dbReference>
<dbReference type="PANTHER" id="PTHR37291">
    <property type="entry name" value="5-METHYLCYTOSINE-SPECIFIC RESTRICTION ENZYME B"/>
    <property type="match status" value="1"/>
</dbReference>
<accession>A0A3D8GRK7</accession>
<dbReference type="InterPro" id="IPR003593">
    <property type="entry name" value="AAA+_ATPase"/>
</dbReference>
<dbReference type="SUPFAM" id="SSF52540">
    <property type="entry name" value="P-loop containing nucleoside triphosphate hydrolases"/>
    <property type="match status" value="1"/>
</dbReference>
<dbReference type="InterPro" id="IPR027417">
    <property type="entry name" value="P-loop_NTPase"/>
</dbReference>
<comment type="caution">
    <text evidence="2">The sequence shown here is derived from an EMBL/GenBank/DDBJ whole genome shotgun (WGS) entry which is preliminary data.</text>
</comment>